<evidence type="ECO:0000313" key="3">
    <source>
        <dbReference type="Proteomes" id="UP000520814"/>
    </source>
</evidence>
<proteinExistence type="predicted"/>
<evidence type="ECO:0000313" key="2">
    <source>
        <dbReference type="EMBL" id="MBB6050707.1"/>
    </source>
</evidence>
<evidence type="ECO:0000256" key="1">
    <source>
        <dbReference type="SAM" id="MobiDB-lite"/>
    </source>
</evidence>
<keyword evidence="3" id="KW-1185">Reference proteome</keyword>
<dbReference type="RefSeq" id="WP_184196162.1">
    <property type="nucleotide sequence ID" value="NZ_JACHGW010000002.1"/>
</dbReference>
<organism evidence="2 3">
    <name type="scientific">Armatimonas rosea</name>
    <dbReference type="NCBI Taxonomy" id="685828"/>
    <lineage>
        <taxon>Bacteria</taxon>
        <taxon>Bacillati</taxon>
        <taxon>Armatimonadota</taxon>
        <taxon>Armatimonadia</taxon>
        <taxon>Armatimonadales</taxon>
        <taxon>Armatimonadaceae</taxon>
        <taxon>Armatimonas</taxon>
    </lineage>
</organism>
<reference evidence="2 3" key="1">
    <citation type="submission" date="2020-08" db="EMBL/GenBank/DDBJ databases">
        <title>Genomic Encyclopedia of Type Strains, Phase IV (KMG-IV): sequencing the most valuable type-strain genomes for metagenomic binning, comparative biology and taxonomic classification.</title>
        <authorList>
            <person name="Goeker M."/>
        </authorList>
    </citation>
    <scope>NUCLEOTIDE SEQUENCE [LARGE SCALE GENOMIC DNA]</scope>
    <source>
        <strain evidence="2 3">DSM 23562</strain>
    </source>
</reference>
<comment type="caution">
    <text evidence="2">The sequence shown here is derived from an EMBL/GenBank/DDBJ whole genome shotgun (WGS) entry which is preliminary data.</text>
</comment>
<protein>
    <submittedName>
        <fullName evidence="2">Uncharacterized protein</fullName>
    </submittedName>
</protein>
<name>A0A7W9SPZ2_ARMRO</name>
<dbReference type="Proteomes" id="UP000520814">
    <property type="component" value="Unassembled WGS sequence"/>
</dbReference>
<gene>
    <name evidence="2" type="ORF">HNQ39_002498</name>
</gene>
<dbReference type="AlphaFoldDB" id="A0A7W9SPZ2"/>
<accession>A0A7W9SPZ2</accession>
<sequence length="170" mass="19504">MKKPAIIIAALAVSLVIAIFYVIKPPSDVQVARDLIQSLHDSNRPQLGPLSSWDLHINTYDHPAQGSTIKDLYHQTCRRLEALYPGQLQSYFWRDVEGYPRWVTIVPMERRGEKPQHLRVSAYENNDNDSFRFALRDGKFSVEAGEMMSEKGKERTKSWALPPTSFQGSW</sequence>
<dbReference type="EMBL" id="JACHGW010000002">
    <property type="protein sequence ID" value="MBB6050707.1"/>
    <property type="molecule type" value="Genomic_DNA"/>
</dbReference>
<feature type="region of interest" description="Disordered" evidence="1">
    <location>
        <begin position="151"/>
        <end position="170"/>
    </location>
</feature>